<dbReference type="eggNOG" id="KOG2495">
    <property type="taxonomic scope" value="Eukaryota"/>
</dbReference>
<dbReference type="AlphaFoldDB" id="A5DEU0"/>
<sequence length="268" mass="29277">MLTPNGQTQLLTYDVLVIASGTRYATPTFKLLGDYSLTIESIEKVNKELKAATKIAVIGGGPTGVETAGEIGYEYGKTKTITLYTGSKGPLSYLGDHRSKQAELKLQKLGVKVANSVRPHVKEGKVLTFEDGTSEEYDVVIEANGLQPNSDFLPADVLDESGFVLTNDYLQLKDFPEVVAGGDIVSGTASDLVTFNYVQWGTLSKTLDYLFDKSQDRRKPMKPIKTTQFVPISREGGIGILFGCGVPNFLVRMLKAKDFMLSKAQENF</sequence>
<protein>
    <recommendedName>
        <fullName evidence="5">FAD/NAD(P)-binding domain-containing protein</fullName>
    </recommendedName>
</protein>
<dbReference type="FunCoup" id="A5DEU0">
    <property type="interactions" value="412"/>
</dbReference>
<feature type="domain" description="FAD/NAD(P)-binding" evidence="5">
    <location>
        <begin position="6"/>
        <end position="185"/>
    </location>
</feature>
<evidence type="ECO:0000256" key="2">
    <source>
        <dbReference type="ARBA" id="ARBA00022630"/>
    </source>
</evidence>
<dbReference type="STRING" id="294746.A5DEU0"/>
<proteinExistence type="inferred from homology"/>
<dbReference type="Proteomes" id="UP000001997">
    <property type="component" value="Unassembled WGS sequence"/>
</dbReference>
<evidence type="ECO:0000313" key="7">
    <source>
        <dbReference type="Proteomes" id="UP000001997"/>
    </source>
</evidence>
<dbReference type="InParanoid" id="A5DEU0"/>
<name>A5DEU0_PICGU</name>
<dbReference type="GO" id="GO:0050660">
    <property type="term" value="F:flavin adenine dinucleotide binding"/>
    <property type="evidence" value="ECO:0007669"/>
    <property type="project" value="TreeGrafter"/>
</dbReference>
<dbReference type="EMBL" id="CH408156">
    <property type="protein sequence ID" value="EDK37693.2"/>
    <property type="molecule type" value="Genomic_DNA"/>
</dbReference>
<keyword evidence="4" id="KW-0560">Oxidoreductase</keyword>
<dbReference type="GeneID" id="5127921"/>
<evidence type="ECO:0000256" key="3">
    <source>
        <dbReference type="ARBA" id="ARBA00022827"/>
    </source>
</evidence>
<evidence type="ECO:0000256" key="4">
    <source>
        <dbReference type="ARBA" id="ARBA00023002"/>
    </source>
</evidence>
<keyword evidence="7" id="KW-1185">Reference proteome</keyword>
<evidence type="ECO:0000256" key="1">
    <source>
        <dbReference type="ARBA" id="ARBA00006442"/>
    </source>
</evidence>
<dbReference type="InterPro" id="IPR036188">
    <property type="entry name" value="FAD/NAD-bd_sf"/>
</dbReference>
<dbReference type="InterPro" id="IPR023753">
    <property type="entry name" value="FAD/NAD-binding_dom"/>
</dbReference>
<dbReference type="VEuPathDB" id="FungiDB:PGUG_01791"/>
<reference evidence="6 7" key="1">
    <citation type="journal article" date="2009" name="Nature">
        <title>Evolution of pathogenicity and sexual reproduction in eight Candida genomes.</title>
        <authorList>
            <person name="Butler G."/>
            <person name="Rasmussen M.D."/>
            <person name="Lin M.F."/>
            <person name="Santos M.A."/>
            <person name="Sakthikumar S."/>
            <person name="Munro C.A."/>
            <person name="Rheinbay E."/>
            <person name="Grabherr M."/>
            <person name="Forche A."/>
            <person name="Reedy J.L."/>
            <person name="Agrafioti I."/>
            <person name="Arnaud M.B."/>
            <person name="Bates S."/>
            <person name="Brown A.J."/>
            <person name="Brunke S."/>
            <person name="Costanzo M.C."/>
            <person name="Fitzpatrick D.A."/>
            <person name="de Groot P.W."/>
            <person name="Harris D."/>
            <person name="Hoyer L.L."/>
            <person name="Hube B."/>
            <person name="Klis F.M."/>
            <person name="Kodira C."/>
            <person name="Lennard N."/>
            <person name="Logue M.E."/>
            <person name="Martin R."/>
            <person name="Neiman A.M."/>
            <person name="Nikolaou E."/>
            <person name="Quail M.A."/>
            <person name="Quinn J."/>
            <person name="Santos M.C."/>
            <person name="Schmitzberger F.F."/>
            <person name="Sherlock G."/>
            <person name="Shah P."/>
            <person name="Silverstein K.A."/>
            <person name="Skrzypek M.S."/>
            <person name="Soll D."/>
            <person name="Staggs R."/>
            <person name="Stansfield I."/>
            <person name="Stumpf M.P."/>
            <person name="Sudbery P.E."/>
            <person name="Srikantha T."/>
            <person name="Zeng Q."/>
            <person name="Berman J."/>
            <person name="Berriman M."/>
            <person name="Heitman J."/>
            <person name="Gow N.A."/>
            <person name="Lorenz M.C."/>
            <person name="Birren B.W."/>
            <person name="Kellis M."/>
            <person name="Cuomo C.A."/>
        </authorList>
    </citation>
    <scope>NUCLEOTIDE SEQUENCE [LARGE SCALE GENOMIC DNA]</scope>
    <source>
        <strain evidence="7">ATCC 6260 / CBS 566 / DSM 6381 / JCM 1539 / NBRC 10279 / NRRL Y-324</strain>
    </source>
</reference>
<dbReference type="HOGENOM" id="CLU_1185403_0_0_1"/>
<keyword evidence="2" id="KW-0285">Flavoprotein</keyword>
<dbReference type="Pfam" id="PF07992">
    <property type="entry name" value="Pyr_redox_2"/>
    <property type="match status" value="1"/>
</dbReference>
<organism evidence="6 7">
    <name type="scientific">Meyerozyma guilliermondii (strain ATCC 6260 / CBS 566 / DSM 6381 / JCM 1539 / NBRC 10279 / NRRL Y-324)</name>
    <name type="common">Yeast</name>
    <name type="synonym">Candida guilliermondii</name>
    <dbReference type="NCBI Taxonomy" id="294746"/>
    <lineage>
        <taxon>Eukaryota</taxon>
        <taxon>Fungi</taxon>
        <taxon>Dikarya</taxon>
        <taxon>Ascomycota</taxon>
        <taxon>Saccharomycotina</taxon>
        <taxon>Pichiomycetes</taxon>
        <taxon>Debaryomycetaceae</taxon>
        <taxon>Meyerozyma</taxon>
    </lineage>
</organism>
<dbReference type="GO" id="GO:0004174">
    <property type="term" value="F:electron-transferring-flavoprotein dehydrogenase activity"/>
    <property type="evidence" value="ECO:0007669"/>
    <property type="project" value="TreeGrafter"/>
</dbReference>
<dbReference type="GO" id="GO:0005737">
    <property type="term" value="C:cytoplasm"/>
    <property type="evidence" value="ECO:0007669"/>
    <property type="project" value="TreeGrafter"/>
</dbReference>
<dbReference type="OrthoDB" id="202203at2759"/>
<dbReference type="PRINTS" id="PR00411">
    <property type="entry name" value="PNDRDTASEI"/>
</dbReference>
<evidence type="ECO:0000313" key="6">
    <source>
        <dbReference type="EMBL" id="EDK37693.2"/>
    </source>
</evidence>
<keyword evidence="3" id="KW-0274">FAD</keyword>
<dbReference type="OMA" id="QATHYIL"/>
<dbReference type="PANTHER" id="PTHR43735:SF3">
    <property type="entry name" value="FERROPTOSIS SUPPRESSOR PROTEIN 1"/>
    <property type="match status" value="1"/>
</dbReference>
<comment type="similarity">
    <text evidence="1">Belongs to the FAD-dependent oxidoreductase family.</text>
</comment>
<evidence type="ECO:0000259" key="5">
    <source>
        <dbReference type="Pfam" id="PF07992"/>
    </source>
</evidence>
<dbReference type="RefSeq" id="XP_001486120.2">
    <property type="nucleotide sequence ID" value="XM_001486070.1"/>
</dbReference>
<dbReference type="PANTHER" id="PTHR43735">
    <property type="entry name" value="APOPTOSIS-INDUCING FACTOR 1"/>
    <property type="match status" value="1"/>
</dbReference>
<accession>A5DEU0</accession>
<dbReference type="PRINTS" id="PR00368">
    <property type="entry name" value="FADPNR"/>
</dbReference>
<dbReference type="Gene3D" id="3.50.50.100">
    <property type="match status" value="1"/>
</dbReference>
<dbReference type="KEGG" id="pgu:PGUG_01791"/>
<gene>
    <name evidence="6" type="ORF">PGUG_01791</name>
</gene>
<dbReference type="SUPFAM" id="SSF51905">
    <property type="entry name" value="FAD/NAD(P)-binding domain"/>
    <property type="match status" value="2"/>
</dbReference>